<protein>
    <submittedName>
        <fullName evidence="1">Uncharacterized protein</fullName>
    </submittedName>
</protein>
<gene>
    <name evidence="1" type="ORF">PVAP13_5KG461207</name>
</gene>
<sequence length="155" mass="16830">MCRYIPFSPLFDVALLLVTSSSKRPVWPQRFAARPFAFFSAPACVLGFSPLPTTASSPLSLRLSYKPWALFAAAGPLPPSLSRLLPRATAQKPSRLGRRATWILPGVAAPLASPRRPAQVRARRLLSDSLCLRSLLVCVCCRLGRSVRCWVGGAA</sequence>
<accession>A0A8T0SQD5</accession>
<dbReference type="EMBL" id="CM029045">
    <property type="protein sequence ID" value="KAG2599183.1"/>
    <property type="molecule type" value="Genomic_DNA"/>
</dbReference>
<reference evidence="1" key="1">
    <citation type="submission" date="2020-05" db="EMBL/GenBank/DDBJ databases">
        <title>WGS assembly of Panicum virgatum.</title>
        <authorList>
            <person name="Lovell J.T."/>
            <person name="Jenkins J."/>
            <person name="Shu S."/>
            <person name="Juenger T.E."/>
            <person name="Schmutz J."/>
        </authorList>
    </citation>
    <scope>NUCLEOTIDE SEQUENCE</scope>
    <source>
        <strain evidence="1">AP13</strain>
    </source>
</reference>
<proteinExistence type="predicted"/>
<evidence type="ECO:0000313" key="1">
    <source>
        <dbReference type="EMBL" id="KAG2599183.1"/>
    </source>
</evidence>
<evidence type="ECO:0000313" key="2">
    <source>
        <dbReference type="Proteomes" id="UP000823388"/>
    </source>
</evidence>
<name>A0A8T0SQD5_PANVG</name>
<comment type="caution">
    <text evidence="1">The sequence shown here is derived from an EMBL/GenBank/DDBJ whole genome shotgun (WGS) entry which is preliminary data.</text>
</comment>
<dbReference type="Proteomes" id="UP000823388">
    <property type="component" value="Chromosome 5K"/>
</dbReference>
<keyword evidence="2" id="KW-1185">Reference proteome</keyword>
<dbReference type="AlphaFoldDB" id="A0A8T0SQD5"/>
<organism evidence="1 2">
    <name type="scientific">Panicum virgatum</name>
    <name type="common">Blackwell switchgrass</name>
    <dbReference type="NCBI Taxonomy" id="38727"/>
    <lineage>
        <taxon>Eukaryota</taxon>
        <taxon>Viridiplantae</taxon>
        <taxon>Streptophyta</taxon>
        <taxon>Embryophyta</taxon>
        <taxon>Tracheophyta</taxon>
        <taxon>Spermatophyta</taxon>
        <taxon>Magnoliopsida</taxon>
        <taxon>Liliopsida</taxon>
        <taxon>Poales</taxon>
        <taxon>Poaceae</taxon>
        <taxon>PACMAD clade</taxon>
        <taxon>Panicoideae</taxon>
        <taxon>Panicodae</taxon>
        <taxon>Paniceae</taxon>
        <taxon>Panicinae</taxon>
        <taxon>Panicum</taxon>
        <taxon>Panicum sect. Hiantes</taxon>
    </lineage>
</organism>